<dbReference type="Proteomes" id="UP000596661">
    <property type="component" value="Chromosome 6"/>
</dbReference>
<proteinExistence type="predicted"/>
<organism evidence="1 2">
    <name type="scientific">Cannabis sativa</name>
    <name type="common">Hemp</name>
    <name type="synonym">Marijuana</name>
    <dbReference type="NCBI Taxonomy" id="3483"/>
    <lineage>
        <taxon>Eukaryota</taxon>
        <taxon>Viridiplantae</taxon>
        <taxon>Streptophyta</taxon>
        <taxon>Embryophyta</taxon>
        <taxon>Tracheophyta</taxon>
        <taxon>Spermatophyta</taxon>
        <taxon>Magnoliopsida</taxon>
        <taxon>eudicotyledons</taxon>
        <taxon>Gunneridae</taxon>
        <taxon>Pentapetalae</taxon>
        <taxon>rosids</taxon>
        <taxon>fabids</taxon>
        <taxon>Rosales</taxon>
        <taxon>Cannabaceae</taxon>
        <taxon>Cannabis</taxon>
    </lineage>
</organism>
<dbReference type="EMBL" id="UZAU01000584">
    <property type="status" value="NOT_ANNOTATED_CDS"/>
    <property type="molecule type" value="Genomic_DNA"/>
</dbReference>
<sequence>MNNLQIYSITFTLKYPKVASWARKKGYCFRGTNASLYNTRFPTPSSTVTAAATTISNPFLRSNSPPLVSTSDTL</sequence>
<keyword evidence="2" id="KW-1185">Reference proteome</keyword>
<dbReference type="EnsemblPlants" id="novel_model_5156_5bd9a17a">
    <property type="protein sequence ID" value="cds.novel_model_5156_5bd9a17a"/>
    <property type="gene ID" value="novel_gene_2685_5bd9a17a"/>
</dbReference>
<evidence type="ECO:0000313" key="1">
    <source>
        <dbReference type="EnsemblPlants" id="cds.novel_model_5156_5bd9a17a"/>
    </source>
</evidence>
<reference evidence="1" key="2">
    <citation type="submission" date="2021-03" db="UniProtKB">
        <authorList>
            <consortium name="EnsemblPlants"/>
        </authorList>
    </citation>
    <scope>IDENTIFICATION</scope>
</reference>
<evidence type="ECO:0000313" key="2">
    <source>
        <dbReference type="Proteomes" id="UP000596661"/>
    </source>
</evidence>
<protein>
    <submittedName>
        <fullName evidence="1">Uncharacterized protein</fullName>
    </submittedName>
</protein>
<name>A0A803R4Y3_CANSA</name>
<dbReference type="Gramene" id="novel_model_5156_5bd9a17a">
    <property type="protein sequence ID" value="cds.novel_model_5156_5bd9a17a"/>
    <property type="gene ID" value="novel_gene_2685_5bd9a17a"/>
</dbReference>
<reference evidence="1" key="1">
    <citation type="submission" date="2018-11" db="EMBL/GenBank/DDBJ databases">
        <authorList>
            <person name="Grassa J C."/>
        </authorList>
    </citation>
    <scope>NUCLEOTIDE SEQUENCE [LARGE SCALE GENOMIC DNA]</scope>
</reference>
<dbReference type="AlphaFoldDB" id="A0A803R4Y3"/>
<accession>A0A803R4Y3</accession>